<dbReference type="EMBL" id="QXCT01000001">
    <property type="protein sequence ID" value="MDW9253244.1"/>
    <property type="molecule type" value="Genomic_DNA"/>
</dbReference>
<dbReference type="Proteomes" id="UP001272137">
    <property type="component" value="Unassembled WGS sequence"/>
</dbReference>
<comment type="caution">
    <text evidence="1">The sequence shown here is derived from an EMBL/GenBank/DDBJ whole genome shotgun (WGS) entry which is preliminary data.</text>
</comment>
<reference evidence="1" key="1">
    <citation type="submission" date="2018-08" db="EMBL/GenBank/DDBJ databases">
        <title>Identification of Burkholderia cepacia strains that express a Burkholderia pseudomallei-like capsular polysaccharide.</title>
        <authorList>
            <person name="Burtnick M.N."/>
            <person name="Vongsouvath M."/>
            <person name="Newton P."/>
            <person name="Wuthiekanun V."/>
            <person name="Limmathurotsakul D."/>
            <person name="Brett P.J."/>
            <person name="Chantratita N."/>
            <person name="Dance D.A."/>
        </authorList>
    </citation>
    <scope>NUCLEOTIDE SEQUENCE</scope>
    <source>
        <strain evidence="1">SBXCC001</strain>
    </source>
</reference>
<accession>A0AAW9CRL3</accession>
<protein>
    <submittedName>
        <fullName evidence="1">Uncharacterized protein</fullName>
    </submittedName>
</protein>
<organism evidence="1 2">
    <name type="scientific">Burkholderia thailandensis</name>
    <dbReference type="NCBI Taxonomy" id="57975"/>
    <lineage>
        <taxon>Bacteria</taxon>
        <taxon>Pseudomonadati</taxon>
        <taxon>Pseudomonadota</taxon>
        <taxon>Betaproteobacteria</taxon>
        <taxon>Burkholderiales</taxon>
        <taxon>Burkholderiaceae</taxon>
        <taxon>Burkholderia</taxon>
        <taxon>pseudomallei group</taxon>
    </lineage>
</organism>
<sequence>MDQHIRVKNGVKYFSKIRSIACFVVTGINPASTKAYRGVHYFERLAGFSRAENNRK</sequence>
<evidence type="ECO:0000313" key="1">
    <source>
        <dbReference type="EMBL" id="MDW9253244.1"/>
    </source>
</evidence>
<dbReference type="AlphaFoldDB" id="A0AAW9CRL3"/>
<gene>
    <name evidence="1" type="ORF">C7S16_5023</name>
</gene>
<evidence type="ECO:0000313" key="2">
    <source>
        <dbReference type="Proteomes" id="UP001272137"/>
    </source>
</evidence>
<proteinExistence type="predicted"/>
<name>A0AAW9CRL3_BURTH</name>